<proteinExistence type="predicted"/>
<feature type="transmembrane region" description="Helical" evidence="1">
    <location>
        <begin position="6"/>
        <end position="26"/>
    </location>
</feature>
<keyword evidence="1" id="KW-0472">Membrane</keyword>
<gene>
    <name evidence="2" type="ORF">MVEN_00685300</name>
</gene>
<keyword evidence="1" id="KW-1133">Transmembrane helix</keyword>
<dbReference type="Proteomes" id="UP000620124">
    <property type="component" value="Unassembled WGS sequence"/>
</dbReference>
<evidence type="ECO:0000313" key="3">
    <source>
        <dbReference type="Proteomes" id="UP000620124"/>
    </source>
</evidence>
<name>A0A8H6YKI8_9AGAR</name>
<feature type="transmembrane region" description="Helical" evidence="1">
    <location>
        <begin position="33"/>
        <end position="51"/>
    </location>
</feature>
<reference evidence="2" key="1">
    <citation type="submission" date="2020-05" db="EMBL/GenBank/DDBJ databases">
        <title>Mycena genomes resolve the evolution of fungal bioluminescence.</title>
        <authorList>
            <person name="Tsai I.J."/>
        </authorList>
    </citation>
    <scope>NUCLEOTIDE SEQUENCE</scope>
    <source>
        <strain evidence="2">CCC161011</strain>
    </source>
</reference>
<dbReference type="AlphaFoldDB" id="A0A8H6YKI8"/>
<sequence length="163" mass="18276">MWEYWLPTAGLGGVAPLAVFLVRLVMVPKFQDALLAALAMAFLVAVSYLLLPILGIAFILVTIGSIWVVIWVPLWWFIYILAFFPQMKIFPPTITSVLEIDQIAALLGVSAVAAIRTLRAIYKAIHPSAHSLPEETSVSIWFNTRYVPRPTHWRSFLGLMEIP</sequence>
<organism evidence="2 3">
    <name type="scientific">Mycena venus</name>
    <dbReference type="NCBI Taxonomy" id="2733690"/>
    <lineage>
        <taxon>Eukaryota</taxon>
        <taxon>Fungi</taxon>
        <taxon>Dikarya</taxon>
        <taxon>Basidiomycota</taxon>
        <taxon>Agaricomycotina</taxon>
        <taxon>Agaricomycetes</taxon>
        <taxon>Agaricomycetidae</taxon>
        <taxon>Agaricales</taxon>
        <taxon>Marasmiineae</taxon>
        <taxon>Mycenaceae</taxon>
        <taxon>Mycena</taxon>
    </lineage>
</organism>
<evidence type="ECO:0000313" key="2">
    <source>
        <dbReference type="EMBL" id="KAF7359615.1"/>
    </source>
</evidence>
<keyword evidence="3" id="KW-1185">Reference proteome</keyword>
<feature type="transmembrane region" description="Helical" evidence="1">
    <location>
        <begin position="57"/>
        <end position="84"/>
    </location>
</feature>
<dbReference type="OrthoDB" id="3550824at2759"/>
<keyword evidence="1" id="KW-0812">Transmembrane</keyword>
<dbReference type="EMBL" id="JACAZI010000005">
    <property type="protein sequence ID" value="KAF7359615.1"/>
    <property type="molecule type" value="Genomic_DNA"/>
</dbReference>
<accession>A0A8H6YKI8</accession>
<comment type="caution">
    <text evidence="2">The sequence shown here is derived from an EMBL/GenBank/DDBJ whole genome shotgun (WGS) entry which is preliminary data.</text>
</comment>
<evidence type="ECO:0000256" key="1">
    <source>
        <dbReference type="SAM" id="Phobius"/>
    </source>
</evidence>
<protein>
    <submittedName>
        <fullName evidence="2">Uncharacterized protein</fullName>
    </submittedName>
</protein>